<keyword evidence="1" id="KW-0732">Signal</keyword>
<accession>A0A9D1K6K2</accession>
<reference evidence="2" key="2">
    <citation type="journal article" date="2021" name="PeerJ">
        <title>Extensive microbial diversity within the chicken gut microbiome revealed by metagenomics and culture.</title>
        <authorList>
            <person name="Gilroy R."/>
            <person name="Ravi A."/>
            <person name="Getino M."/>
            <person name="Pursley I."/>
            <person name="Horton D.L."/>
            <person name="Alikhan N.F."/>
            <person name="Baker D."/>
            <person name="Gharbi K."/>
            <person name="Hall N."/>
            <person name="Watson M."/>
            <person name="Adriaenssens E.M."/>
            <person name="Foster-Nyarko E."/>
            <person name="Jarju S."/>
            <person name="Secka A."/>
            <person name="Antonio M."/>
            <person name="Oren A."/>
            <person name="Chaudhuri R.R."/>
            <person name="La Ragione R."/>
            <person name="Hildebrand F."/>
            <person name="Pallen M.J."/>
        </authorList>
    </citation>
    <scope>NUCLEOTIDE SEQUENCE</scope>
    <source>
        <strain evidence="2">13766</strain>
    </source>
</reference>
<dbReference type="EMBL" id="DVJN01000221">
    <property type="protein sequence ID" value="HIS93644.1"/>
    <property type="molecule type" value="Genomic_DNA"/>
</dbReference>
<protein>
    <submittedName>
        <fullName evidence="2">CotH kinase family protein</fullName>
    </submittedName>
</protein>
<gene>
    <name evidence="2" type="ORF">IAA84_11580</name>
</gene>
<name>A0A9D1K6K2_9FIRM</name>
<reference evidence="2" key="1">
    <citation type="submission" date="2020-10" db="EMBL/GenBank/DDBJ databases">
        <authorList>
            <person name="Gilroy R."/>
        </authorList>
    </citation>
    <scope>NUCLEOTIDE SEQUENCE</scope>
    <source>
        <strain evidence="2">13766</strain>
    </source>
</reference>
<dbReference type="Pfam" id="PF08757">
    <property type="entry name" value="CotH"/>
    <property type="match status" value="1"/>
</dbReference>
<dbReference type="AlphaFoldDB" id="A0A9D1K6K2"/>
<dbReference type="InterPro" id="IPR014867">
    <property type="entry name" value="Spore_coat_CotH_CotH2/3/7"/>
</dbReference>
<keyword evidence="2" id="KW-0808">Transferase</keyword>
<dbReference type="GO" id="GO:0016301">
    <property type="term" value="F:kinase activity"/>
    <property type="evidence" value="ECO:0007669"/>
    <property type="project" value="UniProtKB-KW"/>
</dbReference>
<organism evidence="2 3">
    <name type="scientific">Candidatus Alectryocaccomicrobium excrementavium</name>
    <dbReference type="NCBI Taxonomy" id="2840668"/>
    <lineage>
        <taxon>Bacteria</taxon>
        <taxon>Bacillati</taxon>
        <taxon>Bacillota</taxon>
        <taxon>Clostridia</taxon>
        <taxon>Candidatus Alectryocaccomicrobium</taxon>
    </lineage>
</organism>
<comment type="caution">
    <text evidence="2">The sequence shown here is derived from an EMBL/GenBank/DDBJ whole genome shotgun (WGS) entry which is preliminary data.</text>
</comment>
<sequence length="485" mass="55176">MKSKCIYAATALCMVAVCVALQFSGLGARSVRVHQHLSGAWQRAEAMREDESSLHTHLPILQIDTGGQAVPGAPGPDGVIADDSRIRVSFSLADGQTGDNSPLDLPTVSTHADIRYRGNSSRFFDKKSYSIHLVDENGAEDPQALAGMAAHDEWALNGPFLDRTLLRNYLCLNVAGEIMEYAPNVRYCELYLNGEYQGLYLLMETVSKGEGRIDIPTPQRNSDITSYIVRWDRAGKGSHELDNFSYYTYRSDVSALDLRYPGENQLTEGRLQYVQQDVSRVEKMLYSMDITDADNGLTAELDLASFAQYFVINEFFRNVDAGRFSTFYYRDARGKMKTCVWDFNNACDNYIDYQWDEAGFTMQNAPWFGALLRDERFVDAVVWEYHQLRRGVLSDEYLLNYIDETLLWLGDAIERNFSVWGYVFDLSQYNGMTYLTPVERNATSHAQAVEQLKRFIVERGAWLDAHIETLYQYCSDSKNVNLLAR</sequence>
<evidence type="ECO:0000256" key="1">
    <source>
        <dbReference type="SAM" id="SignalP"/>
    </source>
</evidence>
<keyword evidence="2" id="KW-0418">Kinase</keyword>
<dbReference type="Proteomes" id="UP000824140">
    <property type="component" value="Unassembled WGS sequence"/>
</dbReference>
<feature type="signal peptide" evidence="1">
    <location>
        <begin position="1"/>
        <end position="20"/>
    </location>
</feature>
<proteinExistence type="predicted"/>
<evidence type="ECO:0000313" key="2">
    <source>
        <dbReference type="EMBL" id="HIS93644.1"/>
    </source>
</evidence>
<feature type="chain" id="PRO_5039445277" evidence="1">
    <location>
        <begin position="21"/>
        <end position="485"/>
    </location>
</feature>
<evidence type="ECO:0000313" key="3">
    <source>
        <dbReference type="Proteomes" id="UP000824140"/>
    </source>
</evidence>